<dbReference type="RefSeq" id="WP_158085504.1">
    <property type="nucleotide sequence ID" value="NZ_LVYD01000124.1"/>
</dbReference>
<gene>
    <name evidence="3" type="ORF">A3860_11640</name>
</gene>
<sequence length="1524" mass="161090">MRQLYVDVRDDNEVKKISFYSPAEGYVGFTSWIGFTTDSGRTFTRKYITYSNVDFGSYSVNLTFGFGVSGVKAFNKDTLIVFGDYGAVPAILYSTDQGNSFRLIYQSQLNTQKSLEGSVKDMIFPTNRDVGYAVEADRIIKTVDRGKNWFVTLNSPNSFYDVVEAVDDNTVFAFSTYFTNKFMKTTNGGTTWQQLTVPAGTITYAHFISSGKGWLNMNYGSIYYTSNGGTSWQLKNGNTSVYALKMKFINDSTGYATGESFRIYKTTDSGKVWEPLPRDNSYEYLGYGHNDLHFWNNNQFWAGGGHGFLEITTNGGGIPLPKAFFSIDTTNLSLTGIVKLVNYSKPNHQYLWYKNDTLISTSYHASYNHKINKSYDSIKLVVTDGSHSDTAISTIYFNVPPPPPIPTITSFKPAIAPKGKTVTITGTNLTGATSVSFGGMPASSFTVISSTNINAVVGNGATGKVSVTTPYGTVDTSGFTFIPAPVISAFTPALGSTGATVTITGSNFTGATAVSFGGIPAASFTVVSDGTITAVLATGGSGSISVIAPGGTASLPGFIFGYPPAITDFTPTVGPTGTVVTIKGNYFAGATAVNFGGVPAASFIVNGDTSITATLFIGVSGVITVTSPFGTGRSIGVFTYVAPLAFDSFSPTIGGTGTRVTINGTSVEYATSITIGGVPIQSIFANNLHSKITVTVGAGATGDIVVTTPYGTVTKGTFIFYPLPVVSSVSPATGTAGTEVTITGMNFDSVQAVKFGGALATSFKVISSTIIKAIIGEGNSGTVSVTTPGGTGSGNNFTFIPSPAPTITSFTPVAAPAGAIVSITGTNFKPDVNGNIVYFGAVKAVVTKATTTNLEVIVPVGATYDYITVTTYNLTAATSQQFSVTPPTLSDITPGSFTKIPDSLITSSKGSNSVFIKDLDGDGKPDIVRTTSKGIVILRNTTTNGNISFSKKINYAFLDFCSIATVGDLDGDGRPEIAVVQDVLNSLRILRNNSSAGNIAFDTTTSIGIGSNLYHINICDMNKDGKPDIYSMNSANASIDFLKNTTQGGSISFRGGPSIRSLHAMPIPVSCDLNGDDKPEIIMEYDVFNGKPPSLAVLRNISNNSTIAFAPLKDIISGNFRNLLSTGDMDGDGKTDVIISTTNGWSVLRNISIDTNFSFQRTDFLNSYRVSPAVGDIDGDGKPDIIVAKGDSISIFKNLSTPGNISFVQKSNYPVGSWFYNAIVCDLNGDQNPEITSTNDVTDKMVVILGNTGSSGSSLIQFCNNNGISLAATTAGTVYQWQMDSGSGFANVNDNSNLNGTHAFVLQLSNVPATWTGYQFRCLTDAIPGTAFNIVVNNSSIPSVTTSGNNNVNSGQAVSILANVTNGGTSPVYQWQDSTTAHTWLDISGATTSTLTYTPTATGNKVRVKVTSNASCASPAMIISTPITFTVNMPTAINPVPAANYGIHLYPNPVTTSLTIDTLSLSDQWQTLEIRNVEGVQTFVQNIQNQTKIVVWAAQLSKGIYVAVLRKKNGEAVYLKFVKM</sequence>
<dbReference type="EMBL" id="LVYD01000124">
    <property type="protein sequence ID" value="OQP57205.1"/>
    <property type="molecule type" value="Genomic_DNA"/>
</dbReference>
<dbReference type="InterPro" id="IPR026444">
    <property type="entry name" value="Secre_tail"/>
</dbReference>
<dbReference type="Pfam" id="PF13517">
    <property type="entry name" value="FG-GAP_3"/>
    <property type="match status" value="2"/>
</dbReference>
<dbReference type="Pfam" id="PF01833">
    <property type="entry name" value="TIG"/>
    <property type="match status" value="5"/>
</dbReference>
<dbReference type="InterPro" id="IPR013517">
    <property type="entry name" value="FG-GAP"/>
</dbReference>
<feature type="domain" description="IPT/TIG" evidence="2">
    <location>
        <begin position="723"/>
        <end position="800"/>
    </location>
</feature>
<dbReference type="InterPro" id="IPR002909">
    <property type="entry name" value="IPT_dom"/>
</dbReference>
<dbReference type="SMART" id="SM00429">
    <property type="entry name" value="IPT"/>
    <property type="match status" value="4"/>
</dbReference>
<dbReference type="Proteomes" id="UP000192796">
    <property type="component" value="Unassembled WGS sequence"/>
</dbReference>
<keyword evidence="1" id="KW-0732">Signal</keyword>
<feature type="domain" description="IPT/TIG" evidence="2">
    <location>
        <begin position="405"/>
        <end position="482"/>
    </location>
</feature>
<feature type="domain" description="IPT/TIG" evidence="2">
    <location>
        <begin position="563"/>
        <end position="641"/>
    </location>
</feature>
<dbReference type="InterPro" id="IPR015943">
    <property type="entry name" value="WD40/YVTN_repeat-like_dom_sf"/>
</dbReference>
<evidence type="ECO:0000256" key="1">
    <source>
        <dbReference type="ARBA" id="ARBA00022729"/>
    </source>
</evidence>
<protein>
    <recommendedName>
        <fullName evidence="2">IPT/TIG domain-containing protein</fullName>
    </recommendedName>
</protein>
<dbReference type="CDD" id="cd00603">
    <property type="entry name" value="IPT_PCSR"/>
    <property type="match status" value="1"/>
</dbReference>
<name>A0A1V9FFS1_9BACT</name>
<dbReference type="PANTHER" id="PTHR44103:SF1">
    <property type="entry name" value="PROPROTEIN CONVERTASE P"/>
    <property type="match status" value="1"/>
</dbReference>
<dbReference type="OrthoDB" id="673970at2"/>
<dbReference type="CDD" id="cd00102">
    <property type="entry name" value="IPT"/>
    <property type="match status" value="2"/>
</dbReference>
<accession>A0A1V9FFS1</accession>
<evidence type="ECO:0000313" key="3">
    <source>
        <dbReference type="EMBL" id="OQP57205.1"/>
    </source>
</evidence>
<proteinExistence type="predicted"/>
<dbReference type="Pfam" id="PF18962">
    <property type="entry name" value="Por_Secre_tail"/>
    <property type="match status" value="1"/>
</dbReference>
<dbReference type="NCBIfam" id="TIGR04183">
    <property type="entry name" value="Por_Secre_tail"/>
    <property type="match status" value="1"/>
</dbReference>
<dbReference type="STRING" id="1703345.A3860_11640"/>
<organism evidence="3 4">
    <name type="scientific">Niastella vici</name>
    <dbReference type="NCBI Taxonomy" id="1703345"/>
    <lineage>
        <taxon>Bacteria</taxon>
        <taxon>Pseudomonadati</taxon>
        <taxon>Bacteroidota</taxon>
        <taxon>Chitinophagia</taxon>
        <taxon>Chitinophagales</taxon>
        <taxon>Chitinophagaceae</taxon>
        <taxon>Niastella</taxon>
    </lineage>
</organism>
<dbReference type="SUPFAM" id="SSF81296">
    <property type="entry name" value="E set domains"/>
    <property type="match status" value="6"/>
</dbReference>
<dbReference type="Gene3D" id="2.130.10.130">
    <property type="entry name" value="Integrin alpha, N-terminal"/>
    <property type="match status" value="1"/>
</dbReference>
<dbReference type="SUPFAM" id="SSF110296">
    <property type="entry name" value="Oligoxyloglucan reducing end-specific cellobiohydrolase"/>
    <property type="match status" value="1"/>
</dbReference>
<dbReference type="PANTHER" id="PTHR44103">
    <property type="entry name" value="PROPROTEIN CONVERTASE P"/>
    <property type="match status" value="1"/>
</dbReference>
<evidence type="ECO:0000313" key="4">
    <source>
        <dbReference type="Proteomes" id="UP000192796"/>
    </source>
</evidence>
<dbReference type="Gene3D" id="2.60.40.2700">
    <property type="match status" value="1"/>
</dbReference>
<dbReference type="InterPro" id="IPR013783">
    <property type="entry name" value="Ig-like_fold"/>
</dbReference>
<dbReference type="Gene3D" id="2.60.40.10">
    <property type="entry name" value="Immunoglobulins"/>
    <property type="match status" value="6"/>
</dbReference>
<dbReference type="InterPro" id="IPR014756">
    <property type="entry name" value="Ig_E-set"/>
</dbReference>
<comment type="caution">
    <text evidence="3">The sequence shown here is derived from an EMBL/GenBank/DDBJ whole genome shotgun (WGS) entry which is preliminary data.</text>
</comment>
<feature type="domain" description="IPT/TIG" evidence="2">
    <location>
        <begin position="804"/>
        <end position="885"/>
    </location>
</feature>
<evidence type="ECO:0000259" key="2">
    <source>
        <dbReference type="SMART" id="SM00429"/>
    </source>
</evidence>
<keyword evidence="4" id="KW-1185">Reference proteome</keyword>
<reference evidence="3 4" key="1">
    <citation type="submission" date="2016-03" db="EMBL/GenBank/DDBJ databases">
        <title>Niastella vici sp. nov., isolated from farmland soil.</title>
        <authorList>
            <person name="Chen L."/>
            <person name="Wang D."/>
            <person name="Yang S."/>
            <person name="Wang G."/>
        </authorList>
    </citation>
    <scope>NUCLEOTIDE SEQUENCE [LARGE SCALE GENOMIC DNA]</scope>
    <source>
        <strain evidence="3 4">DJ57</strain>
    </source>
</reference>
<dbReference type="InterPro" id="IPR028994">
    <property type="entry name" value="Integrin_alpha_N"/>
</dbReference>
<dbReference type="Gene3D" id="2.130.10.10">
    <property type="entry name" value="YVTN repeat-like/Quinoprotein amine dehydrogenase"/>
    <property type="match status" value="1"/>
</dbReference>
<dbReference type="SUPFAM" id="SSF69318">
    <property type="entry name" value="Integrin alpha N-terminal domain"/>
    <property type="match status" value="2"/>
</dbReference>